<sequence>MSEYPANHDIIIGMYLRDRDALVVTSEFLHIATYRYKARNSDPAKLVTKASQCIGTRRRRKGPIALYLRIVSLAGSSDGRVSCGYTNDVESRLIPNYTYSRSHCTNTTKIFILQQTLLGKR</sequence>
<gene>
    <name evidence="1" type="ORF">EVAR_38404_1</name>
</gene>
<reference evidence="1 2" key="1">
    <citation type="journal article" date="2019" name="Commun. Biol.">
        <title>The bagworm genome reveals a unique fibroin gene that provides high tensile strength.</title>
        <authorList>
            <person name="Kono N."/>
            <person name="Nakamura H."/>
            <person name="Ohtoshi R."/>
            <person name="Tomita M."/>
            <person name="Numata K."/>
            <person name="Arakawa K."/>
        </authorList>
    </citation>
    <scope>NUCLEOTIDE SEQUENCE [LARGE SCALE GENOMIC DNA]</scope>
</reference>
<dbReference type="AlphaFoldDB" id="A0A4C1YJV5"/>
<dbReference type="EMBL" id="BGZK01001244">
    <property type="protein sequence ID" value="GBP75340.1"/>
    <property type="molecule type" value="Genomic_DNA"/>
</dbReference>
<evidence type="ECO:0000313" key="2">
    <source>
        <dbReference type="Proteomes" id="UP000299102"/>
    </source>
</evidence>
<dbReference type="Proteomes" id="UP000299102">
    <property type="component" value="Unassembled WGS sequence"/>
</dbReference>
<proteinExistence type="predicted"/>
<protein>
    <submittedName>
        <fullName evidence="1">Uncharacterized protein</fullName>
    </submittedName>
</protein>
<organism evidence="1 2">
    <name type="scientific">Eumeta variegata</name>
    <name type="common">Bagworm moth</name>
    <name type="synonym">Eumeta japonica</name>
    <dbReference type="NCBI Taxonomy" id="151549"/>
    <lineage>
        <taxon>Eukaryota</taxon>
        <taxon>Metazoa</taxon>
        <taxon>Ecdysozoa</taxon>
        <taxon>Arthropoda</taxon>
        <taxon>Hexapoda</taxon>
        <taxon>Insecta</taxon>
        <taxon>Pterygota</taxon>
        <taxon>Neoptera</taxon>
        <taxon>Endopterygota</taxon>
        <taxon>Lepidoptera</taxon>
        <taxon>Glossata</taxon>
        <taxon>Ditrysia</taxon>
        <taxon>Tineoidea</taxon>
        <taxon>Psychidae</taxon>
        <taxon>Oiketicinae</taxon>
        <taxon>Eumeta</taxon>
    </lineage>
</organism>
<keyword evidence="2" id="KW-1185">Reference proteome</keyword>
<evidence type="ECO:0000313" key="1">
    <source>
        <dbReference type="EMBL" id="GBP75340.1"/>
    </source>
</evidence>
<comment type="caution">
    <text evidence="1">The sequence shown here is derived from an EMBL/GenBank/DDBJ whole genome shotgun (WGS) entry which is preliminary data.</text>
</comment>
<accession>A0A4C1YJV5</accession>
<name>A0A4C1YJV5_EUMVA</name>